<feature type="signal peptide" evidence="1">
    <location>
        <begin position="1"/>
        <end position="19"/>
    </location>
</feature>
<reference evidence="2 3" key="1">
    <citation type="submission" date="2019-02" db="EMBL/GenBank/DDBJ databases">
        <title>Pedobacter sp. RP-1-13 sp. nov., isolated from Arctic soil.</title>
        <authorList>
            <person name="Dahal R.H."/>
        </authorList>
    </citation>
    <scope>NUCLEOTIDE SEQUENCE [LARGE SCALE GENOMIC DNA]</scope>
    <source>
        <strain evidence="2 3">RP-1-13</strain>
    </source>
</reference>
<feature type="chain" id="PRO_5020488137" description="SnoaL-like domain-containing protein" evidence="1">
    <location>
        <begin position="20"/>
        <end position="174"/>
    </location>
</feature>
<dbReference type="AlphaFoldDB" id="A0A4R0MU88"/>
<proteinExistence type="predicted"/>
<dbReference type="EMBL" id="SJSK01000004">
    <property type="protein sequence ID" value="TCC89464.1"/>
    <property type="molecule type" value="Genomic_DNA"/>
</dbReference>
<accession>A0A4R0MU88</accession>
<dbReference type="PROSITE" id="PS51257">
    <property type="entry name" value="PROKAR_LIPOPROTEIN"/>
    <property type="match status" value="1"/>
</dbReference>
<dbReference type="OrthoDB" id="765651at2"/>
<comment type="caution">
    <text evidence="2">The sequence shown here is derived from an EMBL/GenBank/DDBJ whole genome shotgun (WGS) entry which is preliminary data.</text>
</comment>
<keyword evidence="3" id="KW-1185">Reference proteome</keyword>
<name>A0A4R0MU88_9SPHI</name>
<dbReference type="RefSeq" id="WP_131554451.1">
    <property type="nucleotide sequence ID" value="NZ_SJSK01000004.1"/>
</dbReference>
<gene>
    <name evidence="2" type="ORF">EZ428_17385</name>
</gene>
<protein>
    <recommendedName>
        <fullName evidence="4">SnoaL-like domain-containing protein</fullName>
    </recommendedName>
</protein>
<dbReference type="Proteomes" id="UP000292884">
    <property type="component" value="Unassembled WGS sequence"/>
</dbReference>
<organism evidence="2 3">
    <name type="scientific">Pedobacter frigiditerrae</name>
    <dbReference type="NCBI Taxonomy" id="2530452"/>
    <lineage>
        <taxon>Bacteria</taxon>
        <taxon>Pseudomonadati</taxon>
        <taxon>Bacteroidota</taxon>
        <taxon>Sphingobacteriia</taxon>
        <taxon>Sphingobacteriales</taxon>
        <taxon>Sphingobacteriaceae</taxon>
        <taxon>Pedobacter</taxon>
    </lineage>
</organism>
<evidence type="ECO:0000256" key="1">
    <source>
        <dbReference type="SAM" id="SignalP"/>
    </source>
</evidence>
<evidence type="ECO:0000313" key="3">
    <source>
        <dbReference type="Proteomes" id="UP000292884"/>
    </source>
</evidence>
<evidence type="ECO:0000313" key="2">
    <source>
        <dbReference type="EMBL" id="TCC89464.1"/>
    </source>
</evidence>
<keyword evidence="1" id="KW-0732">Signal</keyword>
<evidence type="ECO:0008006" key="4">
    <source>
        <dbReference type="Google" id="ProtNLM"/>
    </source>
</evidence>
<sequence>MKKLSFLFLIAAVFAACQNKETTATTGSNADTTKYPYTIKDPKEWEMNTDPANLLLAMNTVKAFENLDTAALKAFIGDSIHLVVDSYEFKGLKADFLKTAQGEMDKYKSITISLQDRESVISKDKSEEWVSLWYKQVSELKDGKKDSVNFFNDLRIKNGKVIMWSEYMQHPMAK</sequence>